<protein>
    <submittedName>
        <fullName evidence="1">Uncharacterized protein</fullName>
    </submittedName>
</protein>
<accession>A0A9Q1BBR8</accession>
<keyword evidence="2" id="KW-1185">Reference proteome</keyword>
<gene>
    <name evidence="1" type="ORF">HOLleu_42125</name>
</gene>
<evidence type="ECO:0000313" key="1">
    <source>
        <dbReference type="EMBL" id="KAJ8019339.1"/>
    </source>
</evidence>
<reference evidence="1" key="1">
    <citation type="submission" date="2021-10" db="EMBL/GenBank/DDBJ databases">
        <title>Tropical sea cucumber genome reveals ecological adaptation and Cuvierian tubules defense mechanism.</title>
        <authorList>
            <person name="Chen T."/>
        </authorList>
    </citation>
    <scope>NUCLEOTIDE SEQUENCE</scope>
    <source>
        <strain evidence="1">Nanhai2018</strain>
        <tissue evidence="1">Muscle</tissue>
    </source>
</reference>
<dbReference type="EMBL" id="JAIZAY010000033">
    <property type="protein sequence ID" value="KAJ8019339.1"/>
    <property type="molecule type" value="Genomic_DNA"/>
</dbReference>
<evidence type="ECO:0000313" key="2">
    <source>
        <dbReference type="Proteomes" id="UP001152320"/>
    </source>
</evidence>
<organism evidence="1 2">
    <name type="scientific">Holothuria leucospilota</name>
    <name type="common">Black long sea cucumber</name>
    <name type="synonym">Mertensiothuria leucospilota</name>
    <dbReference type="NCBI Taxonomy" id="206669"/>
    <lineage>
        <taxon>Eukaryota</taxon>
        <taxon>Metazoa</taxon>
        <taxon>Echinodermata</taxon>
        <taxon>Eleutherozoa</taxon>
        <taxon>Echinozoa</taxon>
        <taxon>Holothuroidea</taxon>
        <taxon>Aspidochirotacea</taxon>
        <taxon>Aspidochirotida</taxon>
        <taxon>Holothuriidae</taxon>
        <taxon>Holothuria</taxon>
    </lineage>
</organism>
<sequence length="63" mass="7121">MGGEELNTILSSDRPTATLLLTLEEKGVIQPSNVDRLEEAFLGLKLCPSFYHAVNMYQKLRIR</sequence>
<dbReference type="AlphaFoldDB" id="A0A9Q1BBR8"/>
<dbReference type="Proteomes" id="UP001152320">
    <property type="component" value="Unassembled WGS sequence"/>
</dbReference>
<name>A0A9Q1BBR8_HOLLE</name>
<comment type="caution">
    <text evidence="1">The sequence shown here is derived from an EMBL/GenBank/DDBJ whole genome shotgun (WGS) entry which is preliminary data.</text>
</comment>
<proteinExistence type="predicted"/>